<evidence type="ECO:0000256" key="7">
    <source>
        <dbReference type="HAMAP-Rule" id="MF_01071"/>
    </source>
</evidence>
<organism evidence="8">
    <name type="scientific">Serratia marcescens</name>
    <dbReference type="NCBI Taxonomy" id="615"/>
    <lineage>
        <taxon>Bacteria</taxon>
        <taxon>Pseudomonadati</taxon>
        <taxon>Pseudomonadota</taxon>
        <taxon>Gammaproteobacteria</taxon>
        <taxon>Enterobacterales</taxon>
        <taxon>Yersiniaceae</taxon>
        <taxon>Serratia</taxon>
    </lineage>
</organism>
<dbReference type="AlphaFoldDB" id="A0A1C3HF31"/>
<protein>
    <recommendedName>
        <fullName evidence="7">UPF0266 membrane protein PWN146_02315</fullName>
    </recommendedName>
</protein>
<evidence type="ECO:0000313" key="8">
    <source>
        <dbReference type="EMBL" id="SAY43622.1"/>
    </source>
</evidence>
<dbReference type="GO" id="GO:0005886">
    <property type="term" value="C:plasma membrane"/>
    <property type="evidence" value="ECO:0007669"/>
    <property type="project" value="UniProtKB-SubCell"/>
</dbReference>
<comment type="similarity">
    <text evidence="2 7">Belongs to the UPF0266 family.</text>
</comment>
<dbReference type="NCBIfam" id="NF002791">
    <property type="entry name" value="PRK02913.1"/>
    <property type="match status" value="1"/>
</dbReference>
<keyword evidence="3 7" id="KW-1003">Cell membrane</keyword>
<name>A0A1C3HF31_SERMA</name>
<keyword evidence="5 7" id="KW-1133">Transmembrane helix</keyword>
<keyword evidence="6 7" id="KW-0472">Membrane</keyword>
<comment type="subcellular location">
    <subcellularLocation>
        <location evidence="1 7">Cell membrane</location>
        <topology evidence="1 7">Multi-pass membrane protein</topology>
    </subcellularLocation>
</comment>
<feature type="transmembrane region" description="Helical" evidence="7">
    <location>
        <begin position="68"/>
        <end position="87"/>
    </location>
</feature>
<evidence type="ECO:0000256" key="1">
    <source>
        <dbReference type="ARBA" id="ARBA00004651"/>
    </source>
</evidence>
<accession>A0A1C3HF31</accession>
<dbReference type="EMBL" id="LT575490">
    <property type="protein sequence ID" value="SAY43622.1"/>
    <property type="molecule type" value="Genomic_DNA"/>
</dbReference>
<evidence type="ECO:0000256" key="5">
    <source>
        <dbReference type="ARBA" id="ARBA00022989"/>
    </source>
</evidence>
<evidence type="ECO:0000256" key="4">
    <source>
        <dbReference type="ARBA" id="ARBA00022692"/>
    </source>
</evidence>
<gene>
    <name evidence="8" type="ORF">PWN146_02315</name>
</gene>
<dbReference type="InterPro" id="IPR009328">
    <property type="entry name" value="DUF986"/>
</dbReference>
<evidence type="ECO:0000256" key="3">
    <source>
        <dbReference type="ARBA" id="ARBA00022475"/>
    </source>
</evidence>
<proteinExistence type="inferred from homology"/>
<evidence type="ECO:0000256" key="6">
    <source>
        <dbReference type="ARBA" id="ARBA00023136"/>
    </source>
</evidence>
<sequence length="152" mass="17526">MSLTDAVLMLFIALLLLYSLYDEFGMDLLKGKTRLKVPLKRRNRLDSLIFVGLIAILIYRNVTTNGAVLTTYLLISLALLAIYISYIRAPKMVFKAQGFFFANVFVEYNRIKAMNLSEDGILAVDLEQRRLLVQVTHLDDLEKIYHFFVNNQ</sequence>
<feature type="transmembrane region" description="Helical" evidence="7">
    <location>
        <begin position="6"/>
        <end position="24"/>
    </location>
</feature>
<dbReference type="HAMAP" id="MF_01071">
    <property type="entry name" value="UPF0266"/>
    <property type="match status" value="1"/>
</dbReference>
<reference evidence="8" key="1">
    <citation type="submission" date="2016-05" db="EMBL/GenBank/DDBJ databases">
        <authorList>
            <person name="Cock P.J.A."/>
            <person name="Cock P.J.A."/>
        </authorList>
    </citation>
    <scope>NUCLEOTIDE SEQUENCE</scope>
    <source>
        <strain evidence="8">PWN146_assembly</strain>
    </source>
</reference>
<dbReference type="PIRSF" id="PIRSF020687">
    <property type="entry name" value="UCP020687"/>
    <property type="match status" value="1"/>
</dbReference>
<dbReference type="Pfam" id="PF06173">
    <property type="entry name" value="DUF986"/>
    <property type="match status" value="1"/>
</dbReference>
<evidence type="ECO:0000256" key="2">
    <source>
        <dbReference type="ARBA" id="ARBA00009962"/>
    </source>
</evidence>
<keyword evidence="4 7" id="KW-0812">Transmembrane</keyword>
<feature type="transmembrane region" description="Helical" evidence="7">
    <location>
        <begin position="45"/>
        <end position="62"/>
    </location>
</feature>